<dbReference type="Gene3D" id="1.10.287.470">
    <property type="entry name" value="Helix hairpin bin"/>
    <property type="match status" value="1"/>
</dbReference>
<sequence length="447" mass="49857">MKWFHWLVAWRDLWRRYHAVFSHFWKSRERLRSDYYNQQEADFLPAALALQESPSSPTLRWTGRVLMCLVGFFFLWAVFGRIDIIVQASGKIIPSSRTKTIASIDVASVKALHVVEGQSVKAGELLIELDSSSSDAEHDKAADVAAQARLQLARTNAMRDAVASGLGPSLPQVQASSAAQWQAAQRQLESQYQDFKSKLDRLNDEIARYAAALPLAEQLAHDYHSLLADNTVSRHAWQEKEQARIELRGQLADARNQRAALIAQTLKEAHDEGIDASKRIEAALQDQRRAGEHSKLLNLVAPVSGTVQQLTVHTVGGVVPAAQPLMQIVPQEAAVEVEAFLENKDIGFVEVGQQAHVKIEAYDYTKYGTVPATVRHVSHDAIEDEKRGLIYASKIILGRNTLTADGRTLLLSPGMSVTVEIRTGTRRVIEYVLSPLIRHQRESLNER</sequence>
<dbReference type="InterPro" id="IPR058982">
    <property type="entry name" value="Beta-barrel_AprE"/>
</dbReference>
<evidence type="ECO:0000259" key="12">
    <source>
        <dbReference type="Pfam" id="PF26002"/>
    </source>
</evidence>
<dbReference type="InterPro" id="IPR050739">
    <property type="entry name" value="MFP"/>
</dbReference>
<dbReference type="Pfam" id="PF26002">
    <property type="entry name" value="Beta-barrel_AprE"/>
    <property type="match status" value="1"/>
</dbReference>
<dbReference type="RefSeq" id="WP_310838278.1">
    <property type="nucleotide sequence ID" value="NZ_JAVLSM010000012.1"/>
</dbReference>
<dbReference type="SUPFAM" id="SSF111369">
    <property type="entry name" value="HlyD-like secretion proteins"/>
    <property type="match status" value="1"/>
</dbReference>
<evidence type="ECO:0000259" key="11">
    <source>
        <dbReference type="Pfam" id="PF25988"/>
    </source>
</evidence>
<dbReference type="PANTHER" id="PTHR30386">
    <property type="entry name" value="MEMBRANE FUSION SUBUNIT OF EMRAB-TOLC MULTIDRUG EFFLUX PUMP"/>
    <property type="match status" value="1"/>
</dbReference>
<dbReference type="GO" id="GO:0009306">
    <property type="term" value="P:protein secretion"/>
    <property type="evidence" value="ECO:0007669"/>
    <property type="project" value="InterPro"/>
</dbReference>
<proteinExistence type="inferred from homology"/>
<keyword evidence="6" id="KW-0812">Transmembrane</keyword>
<dbReference type="InterPro" id="IPR006144">
    <property type="entry name" value="Secretion_HlyD_CS"/>
</dbReference>
<evidence type="ECO:0000256" key="4">
    <source>
        <dbReference type="ARBA" id="ARBA00022475"/>
    </source>
</evidence>
<evidence type="ECO:0000256" key="2">
    <source>
        <dbReference type="ARBA" id="ARBA00009477"/>
    </source>
</evidence>
<evidence type="ECO:0000256" key="1">
    <source>
        <dbReference type="ARBA" id="ARBA00004377"/>
    </source>
</evidence>
<dbReference type="InterPro" id="IPR010129">
    <property type="entry name" value="T1SS_HlyD"/>
</dbReference>
<protein>
    <recommendedName>
        <fullName evidence="9">Membrane fusion protein (MFP) family protein</fullName>
    </recommendedName>
</protein>
<dbReference type="AlphaFoldDB" id="A0AAE4K3I9"/>
<evidence type="ECO:0000256" key="5">
    <source>
        <dbReference type="ARBA" id="ARBA00022519"/>
    </source>
</evidence>
<evidence type="ECO:0000313" key="13">
    <source>
        <dbReference type="EMBL" id="MDT0335206.1"/>
    </source>
</evidence>
<dbReference type="PRINTS" id="PR01490">
    <property type="entry name" value="RTXTOXIND"/>
</dbReference>
<keyword evidence="8" id="KW-0472">Membrane</keyword>
<comment type="similarity">
    <text evidence="2 9">Belongs to the membrane fusion protein (MFP) (TC 8.A.1) family.</text>
</comment>
<dbReference type="NCBIfam" id="TIGR01843">
    <property type="entry name" value="type_I_hlyD"/>
    <property type="match status" value="1"/>
</dbReference>
<keyword evidence="10" id="KW-0175">Coiled coil</keyword>
<keyword evidence="4 9" id="KW-1003">Cell membrane</keyword>
<comment type="subcellular location">
    <subcellularLocation>
        <location evidence="1 9">Cell inner membrane</location>
        <topology evidence="1 9">Single-pass membrane protein</topology>
    </subcellularLocation>
</comment>
<evidence type="ECO:0000256" key="8">
    <source>
        <dbReference type="ARBA" id="ARBA00023136"/>
    </source>
</evidence>
<evidence type="ECO:0000256" key="7">
    <source>
        <dbReference type="ARBA" id="ARBA00022989"/>
    </source>
</evidence>
<accession>A0AAE4K3I9</accession>
<keyword evidence="3 9" id="KW-0813">Transport</keyword>
<keyword evidence="5 9" id="KW-0997">Cell inner membrane</keyword>
<organism evidence="13">
    <name type="scientific">Herbaspirillum huttiense subsp. nephrolepidis</name>
    <dbReference type="NCBI Taxonomy" id="3075126"/>
    <lineage>
        <taxon>Bacteria</taxon>
        <taxon>Pseudomonadati</taxon>
        <taxon>Pseudomonadota</taxon>
        <taxon>Betaproteobacteria</taxon>
        <taxon>Burkholderiales</taxon>
        <taxon>Oxalobacteraceae</taxon>
        <taxon>Herbaspirillum</taxon>
    </lineage>
</organism>
<keyword evidence="7" id="KW-1133">Transmembrane helix</keyword>
<dbReference type="PROSITE" id="PS00543">
    <property type="entry name" value="HLYD_FAMILY"/>
    <property type="match status" value="1"/>
</dbReference>
<dbReference type="EMBL" id="JAVRAA010000001">
    <property type="protein sequence ID" value="MDT0335206.1"/>
    <property type="molecule type" value="Genomic_DNA"/>
</dbReference>
<evidence type="ECO:0000256" key="3">
    <source>
        <dbReference type="ARBA" id="ARBA00022448"/>
    </source>
</evidence>
<dbReference type="Gene3D" id="2.40.30.170">
    <property type="match status" value="1"/>
</dbReference>
<reference evidence="13" key="1">
    <citation type="submission" date="2023-02" db="EMBL/GenBank/DDBJ databases">
        <title>Description of Herbaspirillum huttiense subsp. nephrolepsisexaltata and Herbaspirillum huttiense subsp. lycopersicon.</title>
        <authorList>
            <person name="Poudel M."/>
            <person name="Sharma A."/>
            <person name="Goss E."/>
            <person name="Tapia J.H."/>
            <person name="Harmon C.M."/>
            <person name="Jones J.B."/>
        </authorList>
    </citation>
    <scope>NUCLEOTIDE SEQUENCE</scope>
    <source>
        <strain evidence="13">NC40101</strain>
    </source>
</reference>
<evidence type="ECO:0000256" key="9">
    <source>
        <dbReference type="RuleBase" id="RU365093"/>
    </source>
</evidence>
<evidence type="ECO:0000256" key="6">
    <source>
        <dbReference type="ARBA" id="ARBA00022692"/>
    </source>
</evidence>
<name>A0AAE4K3I9_9BURK</name>
<dbReference type="Gene3D" id="2.40.50.100">
    <property type="match status" value="1"/>
</dbReference>
<dbReference type="GO" id="GO:0005886">
    <property type="term" value="C:plasma membrane"/>
    <property type="evidence" value="ECO:0007669"/>
    <property type="project" value="UniProtKB-SubCell"/>
</dbReference>
<feature type="domain" description="CyaD-like alpha-helical hairpin" evidence="11">
    <location>
        <begin position="130"/>
        <end position="297"/>
    </location>
</feature>
<dbReference type="Pfam" id="PF25988">
    <property type="entry name" value="HH_CyaD"/>
    <property type="match status" value="1"/>
</dbReference>
<evidence type="ECO:0000256" key="10">
    <source>
        <dbReference type="SAM" id="Coils"/>
    </source>
</evidence>
<feature type="coiled-coil region" evidence="10">
    <location>
        <begin position="178"/>
        <end position="219"/>
    </location>
</feature>
<feature type="domain" description="AprE-like beta-barrel" evidence="12">
    <location>
        <begin position="337"/>
        <end position="424"/>
    </location>
</feature>
<comment type="caution">
    <text evidence="13">The sequence shown here is derived from an EMBL/GenBank/DDBJ whole genome shotgun (WGS) entry which is preliminary data.</text>
</comment>
<dbReference type="PANTHER" id="PTHR30386:SF27">
    <property type="entry name" value="MEMBRANE FUSION PROTEIN (MFP) FAMILY PROTEIN"/>
    <property type="match status" value="1"/>
</dbReference>
<gene>
    <name evidence="13" type="ORF">RJN63_00080</name>
</gene>
<dbReference type="InterPro" id="IPR059040">
    <property type="entry name" value="HH_CyaD-like"/>
</dbReference>